<organism evidence="2 3">
    <name type="scientific">Georgenia soli</name>
    <dbReference type="NCBI Taxonomy" id="638953"/>
    <lineage>
        <taxon>Bacteria</taxon>
        <taxon>Bacillati</taxon>
        <taxon>Actinomycetota</taxon>
        <taxon>Actinomycetes</taxon>
        <taxon>Micrococcales</taxon>
        <taxon>Bogoriellaceae</taxon>
        <taxon>Georgenia</taxon>
    </lineage>
</organism>
<comment type="caution">
    <text evidence="2">The sequence shown here is derived from an EMBL/GenBank/DDBJ whole genome shotgun (WGS) entry which is preliminary data.</text>
</comment>
<dbReference type="EMBL" id="PDJI01000004">
    <property type="protein sequence ID" value="PFG39870.1"/>
    <property type="molecule type" value="Genomic_DNA"/>
</dbReference>
<keyword evidence="1" id="KW-1133">Transmembrane helix</keyword>
<protein>
    <recommendedName>
        <fullName evidence="4">Aromatic ring-opening dioxygenase LigA</fullName>
    </recommendedName>
</protein>
<evidence type="ECO:0000313" key="2">
    <source>
        <dbReference type="EMBL" id="PFG39870.1"/>
    </source>
</evidence>
<name>A0A2A9ENQ3_9MICO</name>
<gene>
    <name evidence="2" type="ORF">ATJ97_2390</name>
</gene>
<feature type="transmembrane region" description="Helical" evidence="1">
    <location>
        <begin position="12"/>
        <end position="31"/>
    </location>
</feature>
<dbReference type="Proteomes" id="UP000222106">
    <property type="component" value="Unassembled WGS sequence"/>
</dbReference>
<dbReference type="AlphaFoldDB" id="A0A2A9ENQ3"/>
<evidence type="ECO:0008006" key="4">
    <source>
        <dbReference type="Google" id="ProtNLM"/>
    </source>
</evidence>
<keyword evidence="3" id="KW-1185">Reference proteome</keyword>
<proteinExistence type="predicted"/>
<reference evidence="2 3" key="1">
    <citation type="submission" date="2017-10" db="EMBL/GenBank/DDBJ databases">
        <title>Sequencing the genomes of 1000 actinobacteria strains.</title>
        <authorList>
            <person name="Klenk H.-P."/>
        </authorList>
    </citation>
    <scope>NUCLEOTIDE SEQUENCE [LARGE SCALE GENOMIC DNA]</scope>
    <source>
        <strain evidence="2 3">DSM 21838</strain>
    </source>
</reference>
<feature type="transmembrane region" description="Helical" evidence="1">
    <location>
        <begin position="123"/>
        <end position="146"/>
    </location>
</feature>
<evidence type="ECO:0000313" key="3">
    <source>
        <dbReference type="Proteomes" id="UP000222106"/>
    </source>
</evidence>
<evidence type="ECO:0000256" key="1">
    <source>
        <dbReference type="SAM" id="Phobius"/>
    </source>
</evidence>
<dbReference type="RefSeq" id="WP_211287188.1">
    <property type="nucleotide sequence ID" value="NZ_PDJI01000004.1"/>
</dbReference>
<sequence>MNSSIAKVTGLVAIIAGALFVIAGGATWALITTNLAKENVTVAEDSKFLPGDDVNGPFSAFAQAQVINEHALHATEGRTYAELGGLVKEAEAAGDTALAEELQGQRATVMNASFLRASLFTSVVSYGVAALVMGLGALLAIFGVAFRSFAPAAAPEAVRPVPAKLDQVPLPA</sequence>
<keyword evidence="1" id="KW-0472">Membrane</keyword>
<accession>A0A2A9ENQ3</accession>
<keyword evidence="1" id="KW-0812">Transmembrane</keyword>